<evidence type="ECO:0000313" key="2">
    <source>
        <dbReference type="Proteomes" id="UP000789920"/>
    </source>
</evidence>
<accession>A0ACA9RQH1</accession>
<keyword evidence="2" id="KW-1185">Reference proteome</keyword>
<protein>
    <submittedName>
        <fullName evidence="1">30729_t:CDS:1</fullName>
    </submittedName>
</protein>
<dbReference type="Proteomes" id="UP000789920">
    <property type="component" value="Unassembled WGS sequence"/>
</dbReference>
<comment type="caution">
    <text evidence="1">The sequence shown here is derived from an EMBL/GenBank/DDBJ whole genome shotgun (WGS) entry which is preliminary data.</text>
</comment>
<feature type="non-terminal residue" evidence="1">
    <location>
        <position position="1"/>
    </location>
</feature>
<reference evidence="1" key="1">
    <citation type="submission" date="2021-06" db="EMBL/GenBank/DDBJ databases">
        <authorList>
            <person name="Kallberg Y."/>
            <person name="Tangrot J."/>
            <person name="Rosling A."/>
        </authorList>
    </citation>
    <scope>NUCLEOTIDE SEQUENCE</scope>
    <source>
        <strain evidence="1">MA461A</strain>
    </source>
</reference>
<name>A0ACA9RQH1_9GLOM</name>
<organism evidence="1 2">
    <name type="scientific">Racocetra persica</name>
    <dbReference type="NCBI Taxonomy" id="160502"/>
    <lineage>
        <taxon>Eukaryota</taxon>
        <taxon>Fungi</taxon>
        <taxon>Fungi incertae sedis</taxon>
        <taxon>Mucoromycota</taxon>
        <taxon>Glomeromycotina</taxon>
        <taxon>Glomeromycetes</taxon>
        <taxon>Diversisporales</taxon>
        <taxon>Gigasporaceae</taxon>
        <taxon>Racocetra</taxon>
    </lineage>
</organism>
<feature type="non-terminal residue" evidence="1">
    <location>
        <position position="438"/>
    </location>
</feature>
<sequence>YSKITTVDENCWFIRSLESIILSEDETSLQKADIKVYIATAFIYMISTSHQASRDAYDALKTCVQINPNFVGEMVREGLTNWVLNLEKNIKDSTAILASAIAHPDPAINAYRLSKVLTAITTFSEKVDRSDVEKSLVELIILSHHSAIASPTDKYNWITLAQRAKVDPGKLIEKYSGRILQLIQSAIENNSESKDFYQAALSTISTVTFISPEKFLPLLIIQCRKYLDPCLFEKISEQEIGIWRTAEGTLFVDVLKNKKQVVENRNKKGYQTEKWEREVREKIAQKKGISTPKLTKEEQAAVSAQLAKESETRKAVENVRLKLIKGLDIVGAMVKGNSEAVEQYIVELMKLLYNVLQKCVPLIGEKAVNTYLDISLCTSEKIESIRIPIGLATLRVMEVQGIPEKWLQESLDLLVSRVLFRLRIITERSLITPSSFAY</sequence>
<dbReference type="EMBL" id="CAJVQC010063544">
    <property type="protein sequence ID" value="CAG8803747.1"/>
    <property type="molecule type" value="Genomic_DNA"/>
</dbReference>
<evidence type="ECO:0000313" key="1">
    <source>
        <dbReference type="EMBL" id="CAG8803747.1"/>
    </source>
</evidence>
<proteinExistence type="predicted"/>
<gene>
    <name evidence="1" type="ORF">RPERSI_LOCUS21580</name>
</gene>